<dbReference type="InterPro" id="IPR007433">
    <property type="entry name" value="DUF481"/>
</dbReference>
<proteinExistence type="predicted"/>
<dbReference type="STRING" id="1122206.SAMN02745753_00228"/>
<dbReference type="Proteomes" id="UP000184517">
    <property type="component" value="Unassembled WGS sequence"/>
</dbReference>
<accession>A0A1M4T7S0</accession>
<protein>
    <submittedName>
        <fullName evidence="2">Putative salt-induced outer membrane protein YdiY</fullName>
    </submittedName>
</protein>
<feature type="signal peptide" evidence="1">
    <location>
        <begin position="1"/>
        <end position="21"/>
    </location>
</feature>
<evidence type="ECO:0000256" key="1">
    <source>
        <dbReference type="SAM" id="SignalP"/>
    </source>
</evidence>
<sequence length="251" mass="27871">MEPIKRVVLAALACYVPVIYAADTPFTPLEPLSAELELGVIAITGNTESTAVKAKATIKQDFEAWKAKYQIDTLYKRGKNEGETDTRTTAQKLFLSAQSDYKLSSENTSVFIYGSYTDDRFSGYEYQNTVSVGYSARLFASDSSFLDYSIGPGYSFTKTDKGDEDETAIMHVELQYEYKISPNATFQQALSTEAALQSDKNTRSKSETSVSVKLRDDLSMKASYSLTHNSQVLDDKKNTDGTTSIIFAYTF</sequence>
<evidence type="ECO:0000313" key="3">
    <source>
        <dbReference type="Proteomes" id="UP000184517"/>
    </source>
</evidence>
<gene>
    <name evidence="2" type="ORF">SAMN02745753_00228</name>
</gene>
<dbReference type="EMBL" id="FQVF01000002">
    <property type="protein sequence ID" value="SHE40475.1"/>
    <property type="molecule type" value="Genomic_DNA"/>
</dbReference>
<evidence type="ECO:0000313" key="2">
    <source>
        <dbReference type="EMBL" id="SHE40475.1"/>
    </source>
</evidence>
<dbReference type="Pfam" id="PF04338">
    <property type="entry name" value="DUF481"/>
    <property type="match status" value="1"/>
</dbReference>
<reference evidence="3" key="1">
    <citation type="submission" date="2016-11" db="EMBL/GenBank/DDBJ databases">
        <authorList>
            <person name="Varghese N."/>
            <person name="Submissions S."/>
        </authorList>
    </citation>
    <scope>NUCLEOTIDE SEQUENCE [LARGE SCALE GENOMIC DNA]</scope>
    <source>
        <strain evidence="3">DSM 16579</strain>
    </source>
</reference>
<dbReference type="AlphaFoldDB" id="A0A1M4T7S0"/>
<dbReference type="RefSeq" id="WP_072837886.1">
    <property type="nucleotide sequence ID" value="NZ_FQVF01000002.1"/>
</dbReference>
<organism evidence="2 3">
    <name type="scientific">Marinomonas polaris DSM 16579</name>
    <dbReference type="NCBI Taxonomy" id="1122206"/>
    <lineage>
        <taxon>Bacteria</taxon>
        <taxon>Pseudomonadati</taxon>
        <taxon>Pseudomonadota</taxon>
        <taxon>Gammaproteobacteria</taxon>
        <taxon>Oceanospirillales</taxon>
        <taxon>Oceanospirillaceae</taxon>
        <taxon>Marinomonas</taxon>
    </lineage>
</organism>
<keyword evidence="3" id="KW-1185">Reference proteome</keyword>
<keyword evidence="1" id="KW-0732">Signal</keyword>
<feature type="chain" id="PRO_5013268266" evidence="1">
    <location>
        <begin position="22"/>
        <end position="251"/>
    </location>
</feature>
<dbReference type="OrthoDB" id="5292716at2"/>
<name>A0A1M4T7S0_9GAMM</name>